<evidence type="ECO:0000256" key="6">
    <source>
        <dbReference type="ARBA" id="ARBA00022679"/>
    </source>
</evidence>
<gene>
    <name evidence="17" type="ORF">P9847_19300</name>
</gene>
<dbReference type="SUPFAM" id="SSF47384">
    <property type="entry name" value="Homodimeric domain of signal transducing histidine kinase"/>
    <property type="match status" value="1"/>
</dbReference>
<dbReference type="PROSITE" id="PS50109">
    <property type="entry name" value="HIS_KIN"/>
    <property type="match status" value="1"/>
</dbReference>
<dbReference type="PANTHER" id="PTHR45436">
    <property type="entry name" value="SENSOR HISTIDINE KINASE YKOH"/>
    <property type="match status" value="1"/>
</dbReference>
<organism evidence="17 18">
    <name type="scientific">Paenibacillus chibensis</name>
    <dbReference type="NCBI Taxonomy" id="59846"/>
    <lineage>
        <taxon>Bacteria</taxon>
        <taxon>Bacillati</taxon>
        <taxon>Bacillota</taxon>
        <taxon>Bacilli</taxon>
        <taxon>Bacillales</taxon>
        <taxon>Paenibacillaceae</taxon>
        <taxon>Paenibacillus</taxon>
    </lineage>
</organism>
<dbReference type="PANTHER" id="PTHR45436:SF5">
    <property type="entry name" value="SENSOR HISTIDINE KINASE TRCS"/>
    <property type="match status" value="1"/>
</dbReference>
<dbReference type="GO" id="GO:0016301">
    <property type="term" value="F:kinase activity"/>
    <property type="evidence" value="ECO:0007669"/>
    <property type="project" value="UniProtKB-KW"/>
</dbReference>
<dbReference type="EC" id="2.7.13.3" evidence="3"/>
<keyword evidence="10" id="KW-0067">ATP-binding</keyword>
<dbReference type="SMART" id="SM00388">
    <property type="entry name" value="HisKA"/>
    <property type="match status" value="1"/>
</dbReference>
<dbReference type="Gene3D" id="6.10.340.10">
    <property type="match status" value="1"/>
</dbReference>
<dbReference type="InterPro" id="IPR036097">
    <property type="entry name" value="HisK_dim/P_sf"/>
</dbReference>
<comment type="caution">
    <text evidence="17">The sequence shown here is derived from an EMBL/GenBank/DDBJ whole genome shotgun (WGS) entry which is preliminary data.</text>
</comment>
<dbReference type="SUPFAM" id="SSF158472">
    <property type="entry name" value="HAMP domain-like"/>
    <property type="match status" value="1"/>
</dbReference>
<evidence type="ECO:0000259" key="16">
    <source>
        <dbReference type="PROSITE" id="PS50885"/>
    </source>
</evidence>
<dbReference type="InterPro" id="IPR003594">
    <property type="entry name" value="HATPase_dom"/>
</dbReference>
<evidence type="ECO:0000256" key="11">
    <source>
        <dbReference type="ARBA" id="ARBA00022989"/>
    </source>
</evidence>
<accession>A0ABU6PX33</accession>
<dbReference type="EMBL" id="JARTLD010000048">
    <property type="protein sequence ID" value="MED5019453.1"/>
    <property type="molecule type" value="Genomic_DNA"/>
</dbReference>
<feature type="domain" description="HAMP" evidence="16">
    <location>
        <begin position="185"/>
        <end position="237"/>
    </location>
</feature>
<protein>
    <recommendedName>
        <fullName evidence="3">histidine kinase</fullName>
        <ecNumber evidence="3">2.7.13.3</ecNumber>
    </recommendedName>
</protein>
<keyword evidence="11 14" id="KW-1133">Transmembrane helix</keyword>
<evidence type="ECO:0000256" key="2">
    <source>
        <dbReference type="ARBA" id="ARBA00004651"/>
    </source>
</evidence>
<feature type="transmembrane region" description="Helical" evidence="14">
    <location>
        <begin position="20"/>
        <end position="43"/>
    </location>
</feature>
<keyword evidence="18" id="KW-1185">Reference proteome</keyword>
<evidence type="ECO:0000256" key="3">
    <source>
        <dbReference type="ARBA" id="ARBA00012438"/>
    </source>
</evidence>
<dbReference type="PROSITE" id="PS50885">
    <property type="entry name" value="HAMP"/>
    <property type="match status" value="1"/>
</dbReference>
<keyword evidence="4" id="KW-1003">Cell membrane</keyword>
<dbReference type="RefSeq" id="WP_328280443.1">
    <property type="nucleotide sequence ID" value="NZ_JARTLD010000048.1"/>
</dbReference>
<evidence type="ECO:0000256" key="8">
    <source>
        <dbReference type="ARBA" id="ARBA00022741"/>
    </source>
</evidence>
<keyword evidence="12" id="KW-0902">Two-component regulatory system</keyword>
<dbReference type="InterPro" id="IPR050428">
    <property type="entry name" value="TCS_sensor_his_kinase"/>
</dbReference>
<keyword evidence="13 14" id="KW-0472">Membrane</keyword>
<evidence type="ECO:0000313" key="17">
    <source>
        <dbReference type="EMBL" id="MED5019453.1"/>
    </source>
</evidence>
<evidence type="ECO:0000256" key="12">
    <source>
        <dbReference type="ARBA" id="ARBA00023012"/>
    </source>
</evidence>
<dbReference type="SUPFAM" id="SSF55874">
    <property type="entry name" value="ATPase domain of HSP90 chaperone/DNA topoisomerase II/histidine kinase"/>
    <property type="match status" value="1"/>
</dbReference>
<name>A0ABU6PX33_9BACL</name>
<dbReference type="Gene3D" id="3.30.565.10">
    <property type="entry name" value="Histidine kinase-like ATPase, C-terminal domain"/>
    <property type="match status" value="1"/>
</dbReference>
<reference evidence="17 18" key="1">
    <citation type="submission" date="2023-03" db="EMBL/GenBank/DDBJ databases">
        <title>Bacillus Genome Sequencing.</title>
        <authorList>
            <person name="Dunlap C."/>
        </authorList>
    </citation>
    <scope>NUCLEOTIDE SEQUENCE [LARGE SCALE GENOMIC DNA]</scope>
    <source>
        <strain evidence="17 18">NRS-52</strain>
    </source>
</reference>
<feature type="transmembrane region" description="Helical" evidence="14">
    <location>
        <begin position="161"/>
        <end position="185"/>
    </location>
</feature>
<evidence type="ECO:0000313" key="18">
    <source>
        <dbReference type="Proteomes" id="UP001343257"/>
    </source>
</evidence>
<keyword evidence="5" id="KW-0597">Phosphoprotein</keyword>
<dbReference type="Pfam" id="PF02518">
    <property type="entry name" value="HATPase_c"/>
    <property type="match status" value="1"/>
</dbReference>
<keyword evidence="8" id="KW-0547">Nucleotide-binding</keyword>
<evidence type="ECO:0000256" key="7">
    <source>
        <dbReference type="ARBA" id="ARBA00022692"/>
    </source>
</evidence>
<dbReference type="Proteomes" id="UP001343257">
    <property type="component" value="Unassembled WGS sequence"/>
</dbReference>
<evidence type="ECO:0000256" key="10">
    <source>
        <dbReference type="ARBA" id="ARBA00022840"/>
    </source>
</evidence>
<keyword evidence="6" id="KW-0808">Transferase</keyword>
<evidence type="ECO:0000256" key="1">
    <source>
        <dbReference type="ARBA" id="ARBA00000085"/>
    </source>
</evidence>
<proteinExistence type="predicted"/>
<evidence type="ECO:0000256" key="5">
    <source>
        <dbReference type="ARBA" id="ARBA00022553"/>
    </source>
</evidence>
<sequence>MGLWVQSDGEGLMRTIRGRIFTSLIIVMVCSVLTTVFLFSRLIDGMLMDQARNQLKLQMTKAIDIIEGGDVGDLSTEDLELRFRDRMFYADFFVVDANDKIIAAGDDNKEGQTIHVPMSPRNHFFTLDGQKMMYTHQKLDHGLRIIIYTPMDILKQISGRVLRVSFISIIISFCVIFIVGLWFVWKTTRPLQQLKEAVSKFHPSYRSLGIPQGDTSEIGQLINTFSSMSGRIQKQHQQQIEFLQNVSHELRTPLMSIQGYASAVKDQVVSVELGLNVVTAESERLIQMVDRLLQLTRMETVQEEWKLTEVDVLEMMEHVHQLMAPAAAERHIRTSLDGDALEMAVPAEQIFQVAMNFMQNAVRYASTEVRLTLKGAPGGFCICVDDDGPGVHVHERGSVFDRYYTGKAGITGIGLAICKQIADRLEAVITCSESSLGGARFSFEYKRGDRQG</sequence>
<dbReference type="InterPro" id="IPR036890">
    <property type="entry name" value="HATPase_C_sf"/>
</dbReference>
<evidence type="ECO:0000259" key="15">
    <source>
        <dbReference type="PROSITE" id="PS50109"/>
    </source>
</evidence>
<evidence type="ECO:0000256" key="4">
    <source>
        <dbReference type="ARBA" id="ARBA00022475"/>
    </source>
</evidence>
<evidence type="ECO:0000256" key="13">
    <source>
        <dbReference type="ARBA" id="ARBA00023136"/>
    </source>
</evidence>
<comment type="catalytic activity">
    <reaction evidence="1">
        <text>ATP + protein L-histidine = ADP + protein N-phospho-L-histidine.</text>
        <dbReference type="EC" id="2.7.13.3"/>
    </reaction>
</comment>
<comment type="subcellular location">
    <subcellularLocation>
        <location evidence="2">Cell membrane</location>
        <topology evidence="2">Multi-pass membrane protein</topology>
    </subcellularLocation>
</comment>
<keyword evidence="9 17" id="KW-0418">Kinase</keyword>
<dbReference type="Pfam" id="PF00512">
    <property type="entry name" value="HisKA"/>
    <property type="match status" value="1"/>
</dbReference>
<dbReference type="CDD" id="cd06225">
    <property type="entry name" value="HAMP"/>
    <property type="match status" value="1"/>
</dbReference>
<keyword evidence="7 14" id="KW-0812">Transmembrane</keyword>
<dbReference type="InterPro" id="IPR003660">
    <property type="entry name" value="HAMP_dom"/>
</dbReference>
<evidence type="ECO:0000256" key="14">
    <source>
        <dbReference type="SAM" id="Phobius"/>
    </source>
</evidence>
<dbReference type="Gene3D" id="1.10.287.130">
    <property type="match status" value="1"/>
</dbReference>
<feature type="domain" description="Histidine kinase" evidence="15">
    <location>
        <begin position="245"/>
        <end position="449"/>
    </location>
</feature>
<dbReference type="CDD" id="cd00082">
    <property type="entry name" value="HisKA"/>
    <property type="match status" value="1"/>
</dbReference>
<dbReference type="SMART" id="SM00387">
    <property type="entry name" value="HATPase_c"/>
    <property type="match status" value="1"/>
</dbReference>
<evidence type="ECO:0000256" key="9">
    <source>
        <dbReference type="ARBA" id="ARBA00022777"/>
    </source>
</evidence>
<dbReference type="InterPro" id="IPR005467">
    <property type="entry name" value="His_kinase_dom"/>
</dbReference>
<dbReference type="InterPro" id="IPR003661">
    <property type="entry name" value="HisK_dim/P_dom"/>
</dbReference>